<protein>
    <recommendedName>
        <fullName evidence="8">YhgE/Pip-like protein</fullName>
    </recommendedName>
</protein>
<keyword evidence="2 5" id="KW-0812">Transmembrane</keyword>
<dbReference type="Gene3D" id="3.40.1710.10">
    <property type="entry name" value="abc type-2 transporter like domain"/>
    <property type="match status" value="1"/>
</dbReference>
<dbReference type="GO" id="GO:0016020">
    <property type="term" value="C:membrane"/>
    <property type="evidence" value="ECO:0007669"/>
    <property type="project" value="UniProtKB-SubCell"/>
</dbReference>
<name>A0A0U4NXW9_9MICO</name>
<feature type="transmembrane region" description="Helical" evidence="5">
    <location>
        <begin position="574"/>
        <end position="596"/>
    </location>
</feature>
<dbReference type="Proteomes" id="UP000218965">
    <property type="component" value="Chromosome"/>
</dbReference>
<sequence length="694" mass="66796">MTRRPSRVVAALTAAALVPAAIVGVALAALGSGSDDPLARIPAAVVNDDEFVTTVGPDGEEQLILAGRLLVTELTGPDAPGFDWQPTSAEEAERALAAGDVYAVVTIPSDFSASIATLGEPDARIATIRIQTDDAHSYLAGSVTQALGEGLVAQFGAEITEQVLAGVVGGLGDLGTALAEAGDGASQLADGTRELADGVAALGEGAAGIGSGARELGVGLGALADGTREAAGGAAQSSDGARQLADGLANYVGGVEGVSDGVTAYVGGVDQLAAGLETFAAEVEPLPTLGAAVVGIDEQWGLLADNLSVIASALATPGLPEEQQQGLILALGELAAGATQLSTASGQVASQAESALVALPGGVAESAAGARVLADNGAPLADGASQLAAGGAPLVGGLDGLTDGLGELAGGLDQLAGGVGQTASGATALADGATLIADGAAEAADGASQLADGADELGSGLTEGAAEVPSADDLDPAVLLSPVALENQRVNAVDGIGGVIVAVLAPIALWLGALAAAVAAPRGGAALVGSALGARAQLRRRVTAMAGVAVAQGMLVALLAPLLAGAAWSTLPALLGLALVASLAFAALHLAASLALGRTATVIGSLVLLGVQAVVVGVVIPVDALVAPFPALAAVLPIPIVADGMLAALAGGDAGRVIAALVVSVLLTVAAMLLSMLAARRRRSQAVRTAYAAG</sequence>
<reference evidence="6 7" key="2">
    <citation type="submission" date="2016-01" db="EMBL/GenBank/DDBJ databases">
        <title>Microcella alkaliphila JAM AC0309 whole genome shotgun sequence.</title>
        <authorList>
            <person name="Kurata A."/>
            <person name="Hirose Y."/>
            <person name="Kishimoto N."/>
            <person name="Kobayashi T."/>
        </authorList>
    </citation>
    <scope>NUCLEOTIDE SEQUENCE [LARGE SCALE GENOMIC DNA]</scope>
    <source>
        <strain evidence="6 7">JAM AC0309</strain>
    </source>
</reference>
<evidence type="ECO:0000256" key="5">
    <source>
        <dbReference type="SAM" id="Phobius"/>
    </source>
</evidence>
<feature type="transmembrane region" description="Helical" evidence="5">
    <location>
        <begin position="658"/>
        <end position="679"/>
    </location>
</feature>
<dbReference type="NCBIfam" id="TIGR03057">
    <property type="entry name" value="xxxLxxG_by_4"/>
    <property type="match status" value="1"/>
</dbReference>
<evidence type="ECO:0000313" key="7">
    <source>
        <dbReference type="Proteomes" id="UP000218965"/>
    </source>
</evidence>
<gene>
    <name evidence="6" type="ORF">MalAC0309_2216</name>
</gene>
<feature type="transmembrane region" description="Helical" evidence="5">
    <location>
        <begin position="496"/>
        <end position="521"/>
    </location>
</feature>
<keyword evidence="4 5" id="KW-0472">Membrane</keyword>
<evidence type="ECO:0000256" key="3">
    <source>
        <dbReference type="ARBA" id="ARBA00022989"/>
    </source>
</evidence>
<keyword evidence="3 5" id="KW-1133">Transmembrane helix</keyword>
<reference evidence="7" key="1">
    <citation type="submission" date="2015-12" db="EMBL/GenBank/DDBJ databases">
        <authorList>
            <person name="Shamseldin A."/>
            <person name="Moawad H."/>
            <person name="Abd El-Rahim W.M."/>
            <person name="Sadowsky M.J."/>
        </authorList>
    </citation>
    <scope>NUCLEOTIDE SEQUENCE [LARGE SCALE GENOMIC DNA]</scope>
    <source>
        <strain evidence="7">JAM AC0309</strain>
    </source>
</reference>
<dbReference type="RefSeq" id="WP_096422650.1">
    <property type="nucleotide sequence ID" value="NZ_AP017315.1"/>
</dbReference>
<evidence type="ECO:0000256" key="2">
    <source>
        <dbReference type="ARBA" id="ARBA00022692"/>
    </source>
</evidence>
<organism evidence="6 7">
    <name type="scientific">Microcella alkaliphila</name>
    <dbReference type="NCBI Taxonomy" id="279828"/>
    <lineage>
        <taxon>Bacteria</taxon>
        <taxon>Bacillati</taxon>
        <taxon>Actinomycetota</taxon>
        <taxon>Actinomycetes</taxon>
        <taxon>Micrococcales</taxon>
        <taxon>Microbacteriaceae</taxon>
        <taxon>Microcella</taxon>
    </lineage>
</organism>
<comment type="subcellular location">
    <subcellularLocation>
        <location evidence="1">Membrane</location>
        <topology evidence="1">Multi-pass membrane protein</topology>
    </subcellularLocation>
</comment>
<evidence type="ECO:0000256" key="1">
    <source>
        <dbReference type="ARBA" id="ARBA00004141"/>
    </source>
</evidence>
<dbReference type="InterPro" id="IPR023908">
    <property type="entry name" value="xxxLxxG_rpt"/>
</dbReference>
<evidence type="ECO:0000313" key="6">
    <source>
        <dbReference type="EMBL" id="BAU33059.1"/>
    </source>
</evidence>
<proteinExistence type="predicted"/>
<feature type="transmembrane region" description="Helical" evidence="5">
    <location>
        <begin position="608"/>
        <end position="638"/>
    </location>
</feature>
<dbReference type="PANTHER" id="PTHR43077">
    <property type="entry name" value="TRANSPORT PERMEASE YVFS-RELATED"/>
    <property type="match status" value="1"/>
</dbReference>
<dbReference type="OrthoDB" id="9811483at2"/>
<dbReference type="PANTHER" id="PTHR43077:SF10">
    <property type="entry name" value="TRANSPORT PERMEASE PROTEIN"/>
    <property type="match status" value="1"/>
</dbReference>
<evidence type="ECO:0000256" key="4">
    <source>
        <dbReference type="ARBA" id="ARBA00023136"/>
    </source>
</evidence>
<dbReference type="EMBL" id="AP017315">
    <property type="protein sequence ID" value="BAU33059.1"/>
    <property type="molecule type" value="Genomic_DNA"/>
</dbReference>
<accession>A0A0U4NXW9</accession>
<dbReference type="AlphaFoldDB" id="A0A0U4NXW9"/>
<dbReference type="InterPro" id="IPR051328">
    <property type="entry name" value="T7SS_ABC-Transporter"/>
</dbReference>
<feature type="transmembrane region" description="Helical" evidence="5">
    <location>
        <begin position="542"/>
        <end position="568"/>
    </location>
</feature>
<evidence type="ECO:0008006" key="8">
    <source>
        <dbReference type="Google" id="ProtNLM"/>
    </source>
</evidence>
<dbReference type="KEGG" id="malk:MalAC0309_2216"/>